<keyword evidence="1" id="KW-0812">Transmembrane</keyword>
<feature type="transmembrane region" description="Helical" evidence="1">
    <location>
        <begin position="335"/>
        <end position="362"/>
    </location>
</feature>
<accession>A0ABY3WRF7</accession>
<sequence length="925" mass="94426">MSSGRLRERERAVAPWVRTRLRTAPWAAVAFGVLVLVTAFLAAALPRAVDAYETRGLRQDIAGAPPSRTVLELTAPQPGFGMSRSEREEAVRPAALAAVHHKVLAALPDPVRADARQSAYGVRTFETVTGTDPWLPRPDAVPPEFTLAAQADLAAHATVRKGRLPAARSEVTAATKQLEGAATVATARALRLGVGSVVHFGGKAGGVPLAVRITGIVEPRQPEAGYWSAEPVLRTPGLAALPTRPPMHYWSAALLLPPEAAPALLGTLAQPQPYWRLAPDPGSLTVRDVPVLTERIASLENGPELLRLRKSAGETAALTTGLETVLASYTSMREAIAPVVAVAGIGIGAVAAVVLAMTGGLVTARRSAELALLRSRGGSLTGIGGRLLGESAVIALPAAAAGVLLAVAAVAEARPLPAVLGGAAVTVLACAVLPVWAVVRHRRPRAQGGRDDLADARPGRRRTVAELTLLVLSVGAVVALRRRGTSGAGSGDHLVSAAPVLVGLIAALVLVRLYPLPLRWAARPARRLRGAVGFLSLARAGRSSATGALPLLALLIALTTAAFGGSVLAGVSDARDRAALLATGADARISAPGDLAALPAGMDRAVRGATGVGEVTAVRIERNTDLSSGGSVTLVGVEPESYARLAGELGLGAFPADALTAPEGGDPVLNAVASPGVAERLGTAPRQITTLAGDITVRIAAVRSRTPAVPGAGFLLVDRAGLPERAAPTTLLATGDALDAQALRAAVRGAGKDFSVRLRSEERSAFRDSPLQSGAERIYSAAVAAGAGYAVLALLLSLLQSGPERTVLLARLRTMGLTTRQGRRLLGLEALPQALLAATGGMLVGWATIHLLAPGVDLARLALAAAPGPGSGAGAMEGASLRADAWSLTVPALGVVVLAGAVAAGQAWWAGRRGSITELRAGETR</sequence>
<evidence type="ECO:0000256" key="1">
    <source>
        <dbReference type="SAM" id="Phobius"/>
    </source>
</evidence>
<feature type="transmembrane region" description="Helical" evidence="1">
    <location>
        <begin position="493"/>
        <end position="514"/>
    </location>
</feature>
<feature type="transmembrane region" description="Helical" evidence="1">
    <location>
        <begin position="416"/>
        <end position="439"/>
    </location>
</feature>
<dbReference type="Proteomes" id="UP000828924">
    <property type="component" value="Chromosome"/>
</dbReference>
<name>A0ABY3WRF7_9ACTN</name>
<keyword evidence="1" id="KW-0472">Membrane</keyword>
<gene>
    <name evidence="2" type="ORF">J4032_30520</name>
</gene>
<reference evidence="2 3" key="1">
    <citation type="submission" date="2021-03" db="EMBL/GenBank/DDBJ databases">
        <title>Complete genome of Streptomyces formicae strain 1H-GS9 (DSM 100524).</title>
        <authorList>
            <person name="Atanasov K.E."/>
            <person name="Altabella T."/>
            <person name="Ferrer A."/>
        </authorList>
    </citation>
    <scope>NUCLEOTIDE SEQUENCE [LARGE SCALE GENOMIC DNA]</scope>
    <source>
        <strain evidence="2 3">1H-GS9</strain>
    </source>
</reference>
<evidence type="ECO:0000313" key="2">
    <source>
        <dbReference type="EMBL" id="UNM15224.1"/>
    </source>
</evidence>
<feature type="transmembrane region" description="Helical" evidence="1">
    <location>
        <begin position="830"/>
        <end position="853"/>
    </location>
</feature>
<feature type="transmembrane region" description="Helical" evidence="1">
    <location>
        <begin position="778"/>
        <end position="799"/>
    </location>
</feature>
<keyword evidence="1" id="KW-1133">Transmembrane helix</keyword>
<feature type="transmembrane region" description="Helical" evidence="1">
    <location>
        <begin position="21"/>
        <end position="45"/>
    </location>
</feature>
<proteinExistence type="predicted"/>
<evidence type="ECO:0000313" key="3">
    <source>
        <dbReference type="Proteomes" id="UP000828924"/>
    </source>
</evidence>
<feature type="transmembrane region" description="Helical" evidence="1">
    <location>
        <begin position="383"/>
        <end position="410"/>
    </location>
</feature>
<organism evidence="2 3">
    <name type="scientific">Streptomyces formicae</name>
    <dbReference type="NCBI Taxonomy" id="1616117"/>
    <lineage>
        <taxon>Bacteria</taxon>
        <taxon>Bacillati</taxon>
        <taxon>Actinomycetota</taxon>
        <taxon>Actinomycetes</taxon>
        <taxon>Kitasatosporales</taxon>
        <taxon>Streptomycetaceae</taxon>
        <taxon>Streptomyces</taxon>
    </lineage>
</organism>
<dbReference type="EMBL" id="CP071872">
    <property type="protein sequence ID" value="UNM15224.1"/>
    <property type="molecule type" value="Genomic_DNA"/>
</dbReference>
<keyword evidence="3" id="KW-1185">Reference proteome</keyword>
<feature type="transmembrane region" description="Helical" evidence="1">
    <location>
        <begin position="885"/>
        <end position="910"/>
    </location>
</feature>
<feature type="transmembrane region" description="Helical" evidence="1">
    <location>
        <begin position="463"/>
        <end position="481"/>
    </location>
</feature>
<dbReference type="RefSeq" id="WP_242336512.1">
    <property type="nucleotide sequence ID" value="NZ_CP071872.1"/>
</dbReference>
<feature type="transmembrane region" description="Helical" evidence="1">
    <location>
        <begin position="549"/>
        <end position="571"/>
    </location>
</feature>
<protein>
    <submittedName>
        <fullName evidence="2">ABC transporter permease</fullName>
    </submittedName>
</protein>